<gene>
    <name evidence="3" type="ORF">LZ480_05965</name>
</gene>
<evidence type="ECO:0000313" key="4">
    <source>
        <dbReference type="Proteomes" id="UP001316087"/>
    </source>
</evidence>
<dbReference type="InterPro" id="IPR011990">
    <property type="entry name" value="TPR-like_helical_dom_sf"/>
</dbReference>
<dbReference type="InterPro" id="IPR050807">
    <property type="entry name" value="TransReg_Diox_bact_type"/>
</dbReference>
<dbReference type="EMBL" id="JAKZFC010000001">
    <property type="protein sequence ID" value="MCH7321435.1"/>
    <property type="molecule type" value="Genomic_DNA"/>
</dbReference>
<dbReference type="Gene3D" id="1.10.260.40">
    <property type="entry name" value="lambda repressor-like DNA-binding domains"/>
    <property type="match status" value="1"/>
</dbReference>
<reference evidence="3 4" key="1">
    <citation type="submission" date="2022-03" db="EMBL/GenBank/DDBJ databases">
        <authorList>
            <person name="Jo J.-H."/>
            <person name="Im W.-T."/>
        </authorList>
    </citation>
    <scope>NUCLEOTIDE SEQUENCE [LARGE SCALE GENOMIC DNA]</scope>
    <source>
        <strain evidence="3 4">MA9</strain>
    </source>
</reference>
<feature type="domain" description="HTH cro/C1-type" evidence="2">
    <location>
        <begin position="8"/>
        <end position="61"/>
    </location>
</feature>
<dbReference type="InterPro" id="IPR001387">
    <property type="entry name" value="Cro/C1-type_HTH"/>
</dbReference>
<name>A0ABS9UBE0_9BACL</name>
<dbReference type="RefSeq" id="WP_241368464.1">
    <property type="nucleotide sequence ID" value="NZ_JAKZFC010000001.1"/>
</dbReference>
<protein>
    <submittedName>
        <fullName evidence="3">Helix-turn-helix domain-containing protein</fullName>
    </submittedName>
</protein>
<dbReference type="CDD" id="cd00093">
    <property type="entry name" value="HTH_XRE"/>
    <property type="match status" value="1"/>
</dbReference>
<accession>A0ABS9UBE0</accession>
<dbReference type="SUPFAM" id="SSF47413">
    <property type="entry name" value="lambda repressor-like DNA-binding domains"/>
    <property type="match status" value="1"/>
</dbReference>
<dbReference type="SMART" id="SM00530">
    <property type="entry name" value="HTH_XRE"/>
    <property type="match status" value="1"/>
</dbReference>
<proteinExistence type="predicted"/>
<evidence type="ECO:0000259" key="2">
    <source>
        <dbReference type="PROSITE" id="PS50943"/>
    </source>
</evidence>
<dbReference type="PANTHER" id="PTHR46797">
    <property type="entry name" value="HTH-TYPE TRANSCRIPTIONAL REGULATOR"/>
    <property type="match status" value="1"/>
</dbReference>
<dbReference type="PROSITE" id="PS50943">
    <property type="entry name" value="HTH_CROC1"/>
    <property type="match status" value="1"/>
</dbReference>
<sequence>MIKIGEKIKLLRKERKMTLAQVAGDRLSKGMLSLIENGKAQPSMESLQHIAKQLGIDVSELMQTKDTEELKEFYLRVEALATELKKIYEDEEHRAKCEEIYSLVEPYILEDKLTGNTFEEIRLTDMYHFMRYYLEMTRDTTGFESCIERYKQISAHSKVVKRYGDLGGIEFNWKNYENAINWMLQGVEYIEQFDGFIGEIEKLDLYYNLTVIYAAHNNEVESEKYLQLSLKIAHEKKILYRINDFYRYLFFMQLNKRDGEKAQTYLDKIRAFSVILQDPLDLVMEDLLQLAYWNHIEKDYERVISIEFNYRDVSAKIRTQLNQFLVGEQAYAHYQLQQVEEAFALLPDIIGPELYHHPLDAARIYRSFAIRALCYLAQGDVENAKRDILYAANGVKDYASSLDKTFIEDAYTKIMKN</sequence>
<evidence type="ECO:0000313" key="3">
    <source>
        <dbReference type="EMBL" id="MCH7321435.1"/>
    </source>
</evidence>
<dbReference type="InterPro" id="IPR010982">
    <property type="entry name" value="Lambda_DNA-bd_dom_sf"/>
</dbReference>
<dbReference type="SUPFAM" id="SSF48452">
    <property type="entry name" value="TPR-like"/>
    <property type="match status" value="1"/>
</dbReference>
<comment type="caution">
    <text evidence="3">The sequence shown here is derived from an EMBL/GenBank/DDBJ whole genome shotgun (WGS) entry which is preliminary data.</text>
</comment>
<keyword evidence="4" id="KW-1185">Reference proteome</keyword>
<dbReference type="Proteomes" id="UP001316087">
    <property type="component" value="Unassembled WGS sequence"/>
</dbReference>
<evidence type="ECO:0000256" key="1">
    <source>
        <dbReference type="ARBA" id="ARBA00023125"/>
    </source>
</evidence>
<dbReference type="PANTHER" id="PTHR46797:SF1">
    <property type="entry name" value="METHYLPHOSPHONATE SYNTHASE"/>
    <property type="match status" value="1"/>
</dbReference>
<dbReference type="Gene3D" id="1.25.40.10">
    <property type="entry name" value="Tetratricopeptide repeat domain"/>
    <property type="match status" value="1"/>
</dbReference>
<organism evidence="3 4">
    <name type="scientific">Solibacillus palustris</name>
    <dbReference type="NCBI Taxonomy" id="2908203"/>
    <lineage>
        <taxon>Bacteria</taxon>
        <taxon>Bacillati</taxon>
        <taxon>Bacillota</taxon>
        <taxon>Bacilli</taxon>
        <taxon>Bacillales</taxon>
        <taxon>Caryophanaceae</taxon>
        <taxon>Solibacillus</taxon>
    </lineage>
</organism>
<dbReference type="Pfam" id="PF12844">
    <property type="entry name" value="HTH_19"/>
    <property type="match status" value="1"/>
</dbReference>
<keyword evidence="1" id="KW-0238">DNA-binding</keyword>